<keyword evidence="15" id="KW-0548">Nucleotidyltransferase</keyword>
<comment type="catalytic activity">
    <reaction evidence="1 14">
        <text>adenosylcob(III)inamide + ATP = adenosylcob(III)inamide phosphate + ADP + H(+)</text>
        <dbReference type="Rhea" id="RHEA:15769"/>
        <dbReference type="ChEBI" id="CHEBI:2480"/>
        <dbReference type="ChEBI" id="CHEBI:15378"/>
        <dbReference type="ChEBI" id="CHEBI:30616"/>
        <dbReference type="ChEBI" id="CHEBI:58502"/>
        <dbReference type="ChEBI" id="CHEBI:456216"/>
        <dbReference type="EC" id="2.7.1.156"/>
    </reaction>
</comment>
<keyword evidence="10 14" id="KW-0547">Nucleotide-binding</keyword>
<evidence type="ECO:0000256" key="1">
    <source>
        <dbReference type="ARBA" id="ARBA00000312"/>
    </source>
</evidence>
<dbReference type="PANTHER" id="PTHR34848:SF1">
    <property type="entry name" value="BIFUNCTIONAL ADENOSYLCOBALAMIN BIOSYNTHESIS PROTEIN COBU"/>
    <property type="match status" value="1"/>
</dbReference>
<keyword evidence="13 14" id="KW-0342">GTP-binding</keyword>
<dbReference type="RefSeq" id="WP_386718928.1">
    <property type="nucleotide sequence ID" value="NZ_JBHRSZ010000004.1"/>
</dbReference>
<keyword evidence="12 14" id="KW-0067">ATP-binding</keyword>
<dbReference type="GO" id="GO:0043752">
    <property type="term" value="F:adenosylcobinamide kinase activity"/>
    <property type="evidence" value="ECO:0007669"/>
    <property type="project" value="UniProtKB-EC"/>
</dbReference>
<evidence type="ECO:0000256" key="9">
    <source>
        <dbReference type="ARBA" id="ARBA00022679"/>
    </source>
</evidence>
<comment type="similarity">
    <text evidence="7 14">Belongs to the CobU/CobP family.</text>
</comment>
<evidence type="ECO:0000313" key="15">
    <source>
        <dbReference type="EMBL" id="MFC3150989.1"/>
    </source>
</evidence>
<evidence type="ECO:0000256" key="14">
    <source>
        <dbReference type="PIRNR" id="PIRNR006135"/>
    </source>
</evidence>
<evidence type="ECO:0000256" key="6">
    <source>
        <dbReference type="ARBA" id="ARBA00005159"/>
    </source>
</evidence>
<dbReference type="InterPro" id="IPR027417">
    <property type="entry name" value="P-loop_NTPase"/>
</dbReference>
<evidence type="ECO:0000256" key="12">
    <source>
        <dbReference type="ARBA" id="ARBA00022840"/>
    </source>
</evidence>
<keyword evidence="11 14" id="KW-0418">Kinase</keyword>
<comment type="function">
    <text evidence="4 14">Catalyzes ATP-dependent phosphorylation of adenosylcobinamide and addition of GMP to adenosylcobinamide phosphate.</text>
</comment>
<sequence>MLELILGGARSGKSRLAEERALASGKQLIYLATAETRDREMSERVKLHQQRRSDDWALIEEPLRLAETLKQHSRADNCILVDCLTLWLTNCLLQSDQQSKNIQQDQVWQSERAKLMDTLNDLPGDVIFVSNEVGQGVVPMGELSRKFVDEAGWLHQDLAKMCDSVVFVVAGLPQFLKTSQSS</sequence>
<dbReference type="EMBL" id="JBHRSZ010000004">
    <property type="protein sequence ID" value="MFC3150989.1"/>
    <property type="molecule type" value="Genomic_DNA"/>
</dbReference>
<comment type="pathway">
    <text evidence="5 14">Cofactor biosynthesis; adenosylcobalamin biosynthesis; adenosylcobalamin from cob(II)yrinate a,c-diamide: step 6/7.</text>
</comment>
<organism evidence="15 16">
    <name type="scientific">Litoribrevibacter euphylliae</name>
    <dbReference type="NCBI Taxonomy" id="1834034"/>
    <lineage>
        <taxon>Bacteria</taxon>
        <taxon>Pseudomonadati</taxon>
        <taxon>Pseudomonadota</taxon>
        <taxon>Gammaproteobacteria</taxon>
        <taxon>Oceanospirillales</taxon>
        <taxon>Oceanospirillaceae</taxon>
        <taxon>Litoribrevibacter</taxon>
    </lineage>
</organism>
<dbReference type="CDD" id="cd00544">
    <property type="entry name" value="CobU"/>
    <property type="match status" value="1"/>
</dbReference>
<dbReference type="EC" id="2.7.1.156" evidence="14"/>
<evidence type="ECO:0000256" key="11">
    <source>
        <dbReference type="ARBA" id="ARBA00022777"/>
    </source>
</evidence>
<dbReference type="PIRSF" id="PIRSF006135">
    <property type="entry name" value="CobU"/>
    <property type="match status" value="1"/>
</dbReference>
<evidence type="ECO:0000256" key="2">
    <source>
        <dbReference type="ARBA" id="ARBA00000711"/>
    </source>
</evidence>
<accession>A0ABV7HAU4</accession>
<keyword evidence="16" id="KW-1185">Reference proteome</keyword>
<dbReference type="SUPFAM" id="SSF52540">
    <property type="entry name" value="P-loop containing nucleoside triphosphate hydrolases"/>
    <property type="match status" value="1"/>
</dbReference>
<dbReference type="InterPro" id="IPR003203">
    <property type="entry name" value="CobU/CobP"/>
</dbReference>
<dbReference type="Gene3D" id="3.40.50.300">
    <property type="entry name" value="P-loop containing nucleotide triphosphate hydrolases"/>
    <property type="match status" value="1"/>
</dbReference>
<evidence type="ECO:0000256" key="13">
    <source>
        <dbReference type="ARBA" id="ARBA00023134"/>
    </source>
</evidence>
<dbReference type="GO" id="GO:0008820">
    <property type="term" value="F:cobinamide phosphate guanylyltransferase activity"/>
    <property type="evidence" value="ECO:0007669"/>
    <property type="project" value="UniProtKB-EC"/>
</dbReference>
<evidence type="ECO:0000256" key="10">
    <source>
        <dbReference type="ARBA" id="ARBA00022741"/>
    </source>
</evidence>
<evidence type="ECO:0000256" key="8">
    <source>
        <dbReference type="ARBA" id="ARBA00022573"/>
    </source>
</evidence>
<protein>
    <recommendedName>
        <fullName evidence="14">Bifunctional adenosylcobalamin biosynthesis protein</fullName>
        <ecNumber evidence="14">2.7.1.156</ecNumber>
        <ecNumber evidence="14">2.7.7.62</ecNumber>
    </recommendedName>
</protein>
<keyword evidence="9 14" id="KW-0808">Transferase</keyword>
<comment type="catalytic activity">
    <reaction evidence="3">
        <text>adenosylcob(III)inamide + GTP = adenosylcob(III)inamide phosphate + GDP + H(+)</text>
        <dbReference type="Rhea" id="RHEA:15765"/>
        <dbReference type="ChEBI" id="CHEBI:2480"/>
        <dbReference type="ChEBI" id="CHEBI:15378"/>
        <dbReference type="ChEBI" id="CHEBI:37565"/>
        <dbReference type="ChEBI" id="CHEBI:58189"/>
        <dbReference type="ChEBI" id="CHEBI:58502"/>
        <dbReference type="EC" id="2.7.1.156"/>
    </reaction>
</comment>
<comment type="catalytic activity">
    <reaction evidence="2 14">
        <text>adenosylcob(III)inamide phosphate + GTP + H(+) = adenosylcob(III)inamide-GDP + diphosphate</text>
        <dbReference type="Rhea" id="RHEA:22712"/>
        <dbReference type="ChEBI" id="CHEBI:15378"/>
        <dbReference type="ChEBI" id="CHEBI:33019"/>
        <dbReference type="ChEBI" id="CHEBI:37565"/>
        <dbReference type="ChEBI" id="CHEBI:58502"/>
        <dbReference type="ChEBI" id="CHEBI:60487"/>
        <dbReference type="EC" id="2.7.7.62"/>
    </reaction>
</comment>
<comment type="caution">
    <text evidence="15">The sequence shown here is derived from an EMBL/GenBank/DDBJ whole genome shotgun (WGS) entry which is preliminary data.</text>
</comment>
<comment type="pathway">
    <text evidence="6 14">Cofactor biosynthesis; adenosylcobalamin biosynthesis; adenosylcobalamin from cob(II)yrinate a,c-diamide: step 5/7.</text>
</comment>
<dbReference type="Pfam" id="PF02283">
    <property type="entry name" value="CobU"/>
    <property type="match status" value="1"/>
</dbReference>
<proteinExistence type="inferred from homology"/>
<gene>
    <name evidence="15" type="primary">cobU</name>
    <name evidence="15" type="ORF">ACFOEK_08115</name>
</gene>
<evidence type="ECO:0000256" key="3">
    <source>
        <dbReference type="ARBA" id="ARBA00001522"/>
    </source>
</evidence>
<evidence type="ECO:0000256" key="5">
    <source>
        <dbReference type="ARBA" id="ARBA00004692"/>
    </source>
</evidence>
<keyword evidence="8 14" id="KW-0169">Cobalamin biosynthesis</keyword>
<dbReference type="NCBIfam" id="NF004469">
    <property type="entry name" value="PRK05800.1"/>
    <property type="match status" value="1"/>
</dbReference>
<evidence type="ECO:0000256" key="7">
    <source>
        <dbReference type="ARBA" id="ARBA00007490"/>
    </source>
</evidence>
<dbReference type="EC" id="2.7.7.62" evidence="14"/>
<evidence type="ECO:0000256" key="4">
    <source>
        <dbReference type="ARBA" id="ARBA00003889"/>
    </source>
</evidence>
<reference evidence="16" key="1">
    <citation type="journal article" date="2019" name="Int. J. Syst. Evol. Microbiol.">
        <title>The Global Catalogue of Microorganisms (GCM) 10K type strain sequencing project: providing services to taxonomists for standard genome sequencing and annotation.</title>
        <authorList>
            <consortium name="The Broad Institute Genomics Platform"/>
            <consortium name="The Broad Institute Genome Sequencing Center for Infectious Disease"/>
            <person name="Wu L."/>
            <person name="Ma J."/>
        </authorList>
    </citation>
    <scope>NUCLEOTIDE SEQUENCE [LARGE SCALE GENOMIC DNA]</scope>
    <source>
        <strain evidence="16">KCTC 52438</strain>
    </source>
</reference>
<dbReference type="Proteomes" id="UP001595476">
    <property type="component" value="Unassembled WGS sequence"/>
</dbReference>
<dbReference type="PANTHER" id="PTHR34848">
    <property type="match status" value="1"/>
</dbReference>
<evidence type="ECO:0000313" key="16">
    <source>
        <dbReference type="Proteomes" id="UP001595476"/>
    </source>
</evidence>
<name>A0ABV7HAU4_9GAMM</name>